<gene>
    <name evidence="1" type="ORF">FA95DRAFT_1562657</name>
</gene>
<sequence>MLPSLRHKLRTTVRRQMVSTRPSSGSAPAVKLPRLPVPDLQRTLNKYVQSLAPLLEEEEARGGPSADASLEARFRWATEFEQGAGGQCQQRLIELDRSSPRNWLDDNIWLKKAYHEWRAPLLVNSNWWLAFFNDTTVPVDVLREHSPSTASGLNAWQIRRAAWLIHRTIDFKDKLERQEIYPDTTRTGIWFRETVAKMFHVCRIPQIGCDTLAPRPASSSPGARNVLVMVHDWMYTIPVYDKDMSASSLASIERRLRAIVWDVSQRLHDGKAAVAVGLLSSDERDRWAKNLQHLLALSPQNEQNFEAITQAAFAVSLDAHTLGSTTPSSAPPPALESREEIDFHLQNIRSSHNAHNRWFDKAYTLIVESNTRAGAMGEHSPCDALVPSIVAEYAIVESIDAAAFEDAVPKDVSGADAGVGGWERLDWVVDGAIVDEVRGAEARAQELIADSDDSVLWFTDYGADWMKGFARLSPDAYVQMALQLAWYKTRGTFTATYETVLTRVFDRGRTETIRTLTADSRAFVLAMVDPTTSVTTRHKLLNRAIQTHTGLTREAATGKGIDRHLLGLRLMLPPGEQPKLFNDPMFDQSQSWKLSTSGLSAGHLFRGTGFGASYHDGYGINYLSGPDMIKFGIESKHSCAETSTAGFQAALVDALREMKAICTPQPFATDTPVVARL</sequence>
<accession>A0ACB8RK80</accession>
<keyword evidence="1" id="KW-0012">Acyltransferase</keyword>
<dbReference type="Proteomes" id="UP000814033">
    <property type="component" value="Unassembled WGS sequence"/>
</dbReference>
<keyword evidence="1" id="KW-0808">Transferase</keyword>
<name>A0ACB8RK80_9AGAM</name>
<evidence type="ECO:0000313" key="2">
    <source>
        <dbReference type="Proteomes" id="UP000814033"/>
    </source>
</evidence>
<reference evidence="1" key="1">
    <citation type="submission" date="2021-02" db="EMBL/GenBank/DDBJ databases">
        <authorList>
            <consortium name="DOE Joint Genome Institute"/>
            <person name="Ahrendt S."/>
            <person name="Looney B.P."/>
            <person name="Miyauchi S."/>
            <person name="Morin E."/>
            <person name="Drula E."/>
            <person name="Courty P.E."/>
            <person name="Chicoki N."/>
            <person name="Fauchery L."/>
            <person name="Kohler A."/>
            <person name="Kuo A."/>
            <person name="Labutti K."/>
            <person name="Pangilinan J."/>
            <person name="Lipzen A."/>
            <person name="Riley R."/>
            <person name="Andreopoulos W."/>
            <person name="He G."/>
            <person name="Johnson J."/>
            <person name="Barry K.W."/>
            <person name="Grigoriev I.V."/>
            <person name="Nagy L."/>
            <person name="Hibbett D."/>
            <person name="Henrissat B."/>
            <person name="Matheny P.B."/>
            <person name="Labbe J."/>
            <person name="Martin F."/>
        </authorList>
    </citation>
    <scope>NUCLEOTIDE SEQUENCE</scope>
    <source>
        <strain evidence="1">FP105234-sp</strain>
    </source>
</reference>
<organism evidence="1 2">
    <name type="scientific">Auriscalpium vulgare</name>
    <dbReference type="NCBI Taxonomy" id="40419"/>
    <lineage>
        <taxon>Eukaryota</taxon>
        <taxon>Fungi</taxon>
        <taxon>Dikarya</taxon>
        <taxon>Basidiomycota</taxon>
        <taxon>Agaricomycotina</taxon>
        <taxon>Agaricomycetes</taxon>
        <taxon>Russulales</taxon>
        <taxon>Auriscalpiaceae</taxon>
        <taxon>Auriscalpium</taxon>
    </lineage>
</organism>
<dbReference type="EMBL" id="MU275996">
    <property type="protein sequence ID" value="KAI0044041.1"/>
    <property type="molecule type" value="Genomic_DNA"/>
</dbReference>
<proteinExistence type="predicted"/>
<evidence type="ECO:0000313" key="1">
    <source>
        <dbReference type="EMBL" id="KAI0044041.1"/>
    </source>
</evidence>
<reference evidence="1" key="2">
    <citation type="journal article" date="2022" name="New Phytol.">
        <title>Evolutionary transition to the ectomycorrhizal habit in the genomes of a hyperdiverse lineage of mushroom-forming fungi.</title>
        <authorList>
            <person name="Looney B."/>
            <person name="Miyauchi S."/>
            <person name="Morin E."/>
            <person name="Drula E."/>
            <person name="Courty P.E."/>
            <person name="Kohler A."/>
            <person name="Kuo A."/>
            <person name="LaButti K."/>
            <person name="Pangilinan J."/>
            <person name="Lipzen A."/>
            <person name="Riley R."/>
            <person name="Andreopoulos W."/>
            <person name="He G."/>
            <person name="Johnson J."/>
            <person name="Nolan M."/>
            <person name="Tritt A."/>
            <person name="Barry K.W."/>
            <person name="Grigoriev I.V."/>
            <person name="Nagy L.G."/>
            <person name="Hibbett D."/>
            <person name="Henrissat B."/>
            <person name="Matheny P.B."/>
            <person name="Labbe J."/>
            <person name="Martin F.M."/>
        </authorList>
    </citation>
    <scope>NUCLEOTIDE SEQUENCE</scope>
    <source>
        <strain evidence="1">FP105234-sp</strain>
    </source>
</reference>
<keyword evidence="2" id="KW-1185">Reference proteome</keyword>
<protein>
    <submittedName>
        <fullName evidence="1">Acyltransferase ChoActase/COT/CPT</fullName>
    </submittedName>
</protein>
<comment type="caution">
    <text evidence="1">The sequence shown here is derived from an EMBL/GenBank/DDBJ whole genome shotgun (WGS) entry which is preliminary data.</text>
</comment>